<evidence type="ECO:0000313" key="6">
    <source>
        <dbReference type="EMBL" id="SIN65005.1"/>
    </source>
</evidence>
<evidence type="ECO:0000256" key="4">
    <source>
        <dbReference type="ARBA" id="ARBA00023136"/>
    </source>
</evidence>
<evidence type="ECO:0000256" key="5">
    <source>
        <dbReference type="SAM" id="Phobius"/>
    </source>
</evidence>
<dbReference type="Proteomes" id="UP000185003">
    <property type="component" value="Unassembled WGS sequence"/>
</dbReference>
<protein>
    <submittedName>
        <fullName evidence="6">UbiA prenyltransferase family protein</fullName>
    </submittedName>
</protein>
<feature type="transmembrane region" description="Helical" evidence="5">
    <location>
        <begin position="131"/>
        <end position="155"/>
    </location>
</feature>
<organism evidence="6 7">
    <name type="scientific">Chitinophaga niabensis</name>
    <dbReference type="NCBI Taxonomy" id="536979"/>
    <lineage>
        <taxon>Bacteria</taxon>
        <taxon>Pseudomonadati</taxon>
        <taxon>Bacteroidota</taxon>
        <taxon>Chitinophagia</taxon>
        <taxon>Chitinophagales</taxon>
        <taxon>Chitinophagaceae</taxon>
        <taxon>Chitinophaga</taxon>
    </lineage>
</organism>
<comment type="subcellular location">
    <subcellularLocation>
        <location evidence="1">Membrane</location>
        <topology evidence="1">Multi-pass membrane protein</topology>
    </subcellularLocation>
</comment>
<dbReference type="GO" id="GO:0016020">
    <property type="term" value="C:membrane"/>
    <property type="evidence" value="ECO:0007669"/>
    <property type="project" value="UniProtKB-SubCell"/>
</dbReference>
<dbReference type="RefSeq" id="WP_074237280.1">
    <property type="nucleotide sequence ID" value="NZ_FSRA01000001.1"/>
</dbReference>
<accession>A0A1N6D2J4</accession>
<keyword evidence="7" id="KW-1185">Reference proteome</keyword>
<feature type="transmembrane region" description="Helical" evidence="5">
    <location>
        <begin position="256"/>
        <end position="277"/>
    </location>
</feature>
<dbReference type="EMBL" id="FSRA01000001">
    <property type="protein sequence ID" value="SIN65005.1"/>
    <property type="molecule type" value="Genomic_DNA"/>
</dbReference>
<feature type="transmembrane region" description="Helical" evidence="5">
    <location>
        <begin position="208"/>
        <end position="236"/>
    </location>
</feature>
<keyword evidence="4 5" id="KW-0472">Membrane</keyword>
<feature type="transmembrane region" description="Helical" evidence="5">
    <location>
        <begin position="161"/>
        <end position="180"/>
    </location>
</feature>
<feature type="transmembrane region" description="Helical" evidence="5">
    <location>
        <begin position="78"/>
        <end position="95"/>
    </location>
</feature>
<feature type="transmembrane region" description="Helical" evidence="5">
    <location>
        <begin position="38"/>
        <end position="58"/>
    </location>
</feature>
<dbReference type="AlphaFoldDB" id="A0A1N6D2J4"/>
<feature type="transmembrane region" description="Helical" evidence="5">
    <location>
        <begin position="5"/>
        <end position="26"/>
    </location>
</feature>
<evidence type="ECO:0000256" key="1">
    <source>
        <dbReference type="ARBA" id="ARBA00004141"/>
    </source>
</evidence>
<gene>
    <name evidence="6" type="ORF">SAMN04488055_0156</name>
</gene>
<evidence type="ECO:0000313" key="7">
    <source>
        <dbReference type="Proteomes" id="UP000185003"/>
    </source>
</evidence>
<dbReference type="InterPro" id="IPR000537">
    <property type="entry name" value="UbiA_prenyltransferase"/>
</dbReference>
<evidence type="ECO:0000256" key="3">
    <source>
        <dbReference type="ARBA" id="ARBA00022989"/>
    </source>
</evidence>
<sequence>MIRGLFNFILFSSLYIAICAVIMTWQTDHILQLRYDSLNYYCFVFFATICSYNFHWYLTPGSINNSERLSWNLRRRKLQLLGCAIGLIGAGWFALPLLKHWLPVSGAVLLTFLYSAPKVPHKMFSWLSRIAIGKTIFLAFVWTYVTTVLPALIAGDTDTLEILYLTCHRFFLIYAICILFDYRDREQDREQGIRSLITLLPDPQLDKLYYGSVFLAAIFALLLAPAVPIFVLFSLLVPVTITAMIKRYAQEHNSDYLYYFFLDGLMMLSALLHLLWVSAGGI</sequence>
<proteinExistence type="predicted"/>
<dbReference type="Pfam" id="PF01040">
    <property type="entry name" value="UbiA"/>
    <property type="match status" value="1"/>
</dbReference>
<dbReference type="STRING" id="536979.SAMN04488055_0156"/>
<name>A0A1N6D2J4_9BACT</name>
<dbReference type="GO" id="GO:0016765">
    <property type="term" value="F:transferase activity, transferring alkyl or aryl (other than methyl) groups"/>
    <property type="evidence" value="ECO:0007669"/>
    <property type="project" value="InterPro"/>
</dbReference>
<dbReference type="OrthoDB" id="1467772at2"/>
<keyword evidence="3 5" id="KW-1133">Transmembrane helix</keyword>
<keyword evidence="2 5" id="KW-0812">Transmembrane</keyword>
<reference evidence="7" key="1">
    <citation type="submission" date="2016-11" db="EMBL/GenBank/DDBJ databases">
        <authorList>
            <person name="Varghese N."/>
            <person name="Submissions S."/>
        </authorList>
    </citation>
    <scope>NUCLEOTIDE SEQUENCE [LARGE SCALE GENOMIC DNA]</scope>
    <source>
        <strain evidence="7">DSM 24787</strain>
    </source>
</reference>
<evidence type="ECO:0000256" key="2">
    <source>
        <dbReference type="ARBA" id="ARBA00022692"/>
    </source>
</evidence>
<keyword evidence="6" id="KW-0808">Transferase</keyword>